<evidence type="ECO:0000313" key="2">
    <source>
        <dbReference type="EMBL" id="CAE8582732.1"/>
    </source>
</evidence>
<organism evidence="2 3">
    <name type="scientific">Polarella glacialis</name>
    <name type="common">Dinoflagellate</name>
    <dbReference type="NCBI Taxonomy" id="89957"/>
    <lineage>
        <taxon>Eukaryota</taxon>
        <taxon>Sar</taxon>
        <taxon>Alveolata</taxon>
        <taxon>Dinophyceae</taxon>
        <taxon>Suessiales</taxon>
        <taxon>Suessiaceae</taxon>
        <taxon>Polarella</taxon>
    </lineage>
</organism>
<feature type="region of interest" description="Disordered" evidence="1">
    <location>
        <begin position="40"/>
        <end position="66"/>
    </location>
</feature>
<reference evidence="2" key="1">
    <citation type="submission" date="2021-02" db="EMBL/GenBank/DDBJ databases">
        <authorList>
            <person name="Dougan E. K."/>
            <person name="Rhodes N."/>
            <person name="Thang M."/>
            <person name="Chan C."/>
        </authorList>
    </citation>
    <scope>NUCLEOTIDE SEQUENCE</scope>
</reference>
<protein>
    <submittedName>
        <fullName evidence="2">Uncharacterized protein</fullName>
    </submittedName>
</protein>
<comment type="caution">
    <text evidence="2">The sequence shown here is derived from an EMBL/GenBank/DDBJ whole genome shotgun (WGS) entry which is preliminary data.</text>
</comment>
<sequence>AMSFLSDVLREWFDTLQALEVELGFDLPQRLRDVAAAIPRPRPDAAGSHGAGRGNAKSWKQPTPKSNGWRMALAIMRRARACRHRRSRRCAAPLLSAARSILTPRDTSAVRTSYCCCCCCCCCCCSCCCCCYYCCCCRCLCCRCYLIRCYCCSCCCCCFCCRSRRRFCC</sequence>
<accession>A0A813D7N2</accession>
<proteinExistence type="predicted"/>
<dbReference type="EMBL" id="CAJNNV010000465">
    <property type="protein sequence ID" value="CAE8582732.1"/>
    <property type="molecule type" value="Genomic_DNA"/>
</dbReference>
<dbReference type="AlphaFoldDB" id="A0A813D7N2"/>
<name>A0A813D7N2_POLGL</name>
<gene>
    <name evidence="2" type="ORF">PGLA1383_LOCUS1721</name>
</gene>
<feature type="non-terminal residue" evidence="2">
    <location>
        <position position="169"/>
    </location>
</feature>
<keyword evidence="3" id="KW-1185">Reference proteome</keyword>
<dbReference type="Proteomes" id="UP000654075">
    <property type="component" value="Unassembled WGS sequence"/>
</dbReference>
<evidence type="ECO:0000313" key="3">
    <source>
        <dbReference type="Proteomes" id="UP000654075"/>
    </source>
</evidence>
<evidence type="ECO:0000256" key="1">
    <source>
        <dbReference type="SAM" id="MobiDB-lite"/>
    </source>
</evidence>